<evidence type="ECO:0000256" key="1">
    <source>
        <dbReference type="ARBA" id="ARBA00004726"/>
    </source>
</evidence>
<dbReference type="EMBL" id="JOTP01000002">
    <property type="protein sequence ID" value="KEP27802.1"/>
    <property type="molecule type" value="Genomic_DNA"/>
</dbReference>
<evidence type="ECO:0000256" key="4">
    <source>
        <dbReference type="ARBA" id="ARBA00022643"/>
    </source>
</evidence>
<keyword evidence="6 14" id="KW-0548">Nucleotidyltransferase</keyword>
<comment type="caution">
    <text evidence="16">The sequence shown here is derived from an EMBL/GenBank/DDBJ whole genome shotgun (WGS) entry which is preliminary data.</text>
</comment>
<dbReference type="NCBIfam" id="TIGR00083">
    <property type="entry name" value="ribF"/>
    <property type="match status" value="1"/>
</dbReference>
<dbReference type="UniPathway" id="UPA00276">
    <property type="reaction ID" value="UER00406"/>
</dbReference>
<evidence type="ECO:0000256" key="5">
    <source>
        <dbReference type="ARBA" id="ARBA00022679"/>
    </source>
</evidence>
<evidence type="ECO:0000259" key="15">
    <source>
        <dbReference type="SMART" id="SM00904"/>
    </source>
</evidence>
<dbReference type="NCBIfam" id="TIGR00125">
    <property type="entry name" value="cyt_tran_rel"/>
    <property type="match status" value="1"/>
</dbReference>
<dbReference type="SUPFAM" id="SSF82114">
    <property type="entry name" value="Riboflavin kinase-like"/>
    <property type="match status" value="1"/>
</dbReference>
<evidence type="ECO:0000313" key="16">
    <source>
        <dbReference type="EMBL" id="KEP27802.1"/>
    </source>
</evidence>
<evidence type="ECO:0000313" key="17">
    <source>
        <dbReference type="Proteomes" id="UP000028091"/>
    </source>
</evidence>
<dbReference type="PANTHER" id="PTHR22749">
    <property type="entry name" value="RIBOFLAVIN KINASE/FMN ADENYLYLTRANSFERASE"/>
    <property type="match status" value="1"/>
</dbReference>
<comment type="catalytic activity">
    <reaction evidence="13 14">
        <text>FMN + ATP + H(+) = FAD + diphosphate</text>
        <dbReference type="Rhea" id="RHEA:17237"/>
        <dbReference type="ChEBI" id="CHEBI:15378"/>
        <dbReference type="ChEBI" id="CHEBI:30616"/>
        <dbReference type="ChEBI" id="CHEBI:33019"/>
        <dbReference type="ChEBI" id="CHEBI:57692"/>
        <dbReference type="ChEBI" id="CHEBI:58210"/>
        <dbReference type="EC" id="2.7.7.2"/>
    </reaction>
</comment>
<dbReference type="InterPro" id="IPR015865">
    <property type="entry name" value="Riboflavin_kinase_bac/euk"/>
</dbReference>
<evidence type="ECO:0000256" key="13">
    <source>
        <dbReference type="ARBA" id="ARBA00049494"/>
    </source>
</evidence>
<keyword evidence="9 14" id="KW-0274">FAD</keyword>
<dbReference type="GO" id="GO:0009398">
    <property type="term" value="P:FMN biosynthetic process"/>
    <property type="evidence" value="ECO:0007669"/>
    <property type="project" value="UniProtKB-UniRule"/>
</dbReference>
<dbReference type="Proteomes" id="UP000028091">
    <property type="component" value="Unassembled WGS sequence"/>
</dbReference>
<dbReference type="PANTHER" id="PTHR22749:SF6">
    <property type="entry name" value="RIBOFLAVIN KINASE"/>
    <property type="match status" value="1"/>
</dbReference>
<dbReference type="UniPathway" id="UPA00277">
    <property type="reaction ID" value="UER00407"/>
</dbReference>
<dbReference type="Gene3D" id="3.40.50.620">
    <property type="entry name" value="HUPs"/>
    <property type="match status" value="1"/>
</dbReference>
<dbReference type="GO" id="GO:0003919">
    <property type="term" value="F:FMN adenylyltransferase activity"/>
    <property type="evidence" value="ECO:0007669"/>
    <property type="project" value="UniProtKB-UniRule"/>
</dbReference>
<dbReference type="Pfam" id="PF01687">
    <property type="entry name" value="Flavokinase"/>
    <property type="match status" value="1"/>
</dbReference>
<dbReference type="NCBIfam" id="NF004161">
    <property type="entry name" value="PRK05627.1-4"/>
    <property type="match status" value="1"/>
</dbReference>
<dbReference type="InterPro" id="IPR015864">
    <property type="entry name" value="FAD_synthase"/>
</dbReference>
<dbReference type="FunFam" id="3.40.50.620:FF:000021">
    <property type="entry name" value="Riboflavin biosynthesis protein"/>
    <property type="match status" value="1"/>
</dbReference>
<feature type="domain" description="Riboflavin kinase" evidence="15">
    <location>
        <begin position="185"/>
        <end position="312"/>
    </location>
</feature>
<comment type="catalytic activity">
    <reaction evidence="12 14">
        <text>riboflavin + ATP = FMN + ADP + H(+)</text>
        <dbReference type="Rhea" id="RHEA:14357"/>
        <dbReference type="ChEBI" id="CHEBI:15378"/>
        <dbReference type="ChEBI" id="CHEBI:30616"/>
        <dbReference type="ChEBI" id="CHEBI:57986"/>
        <dbReference type="ChEBI" id="CHEBI:58210"/>
        <dbReference type="ChEBI" id="CHEBI:456216"/>
        <dbReference type="EC" id="2.7.1.26"/>
    </reaction>
</comment>
<comment type="pathway">
    <text evidence="1 14">Cofactor biosynthesis; FAD biosynthesis; FAD from FMN: step 1/1.</text>
</comment>
<evidence type="ECO:0000256" key="6">
    <source>
        <dbReference type="ARBA" id="ARBA00022695"/>
    </source>
</evidence>
<reference evidence="16 17" key="1">
    <citation type="submission" date="2012-09" db="EMBL/GenBank/DDBJ databases">
        <title>Genome Sequence of Bacillus sp. DW5-4.</title>
        <authorList>
            <person name="Lai Q."/>
            <person name="Liu Y."/>
            <person name="Shao Z."/>
        </authorList>
    </citation>
    <scope>NUCLEOTIDE SEQUENCE [LARGE SCALE GENOMIC DNA]</scope>
    <source>
        <strain evidence="16 17">DW5-4</strain>
    </source>
</reference>
<evidence type="ECO:0000256" key="3">
    <source>
        <dbReference type="ARBA" id="ARBA00022630"/>
    </source>
</evidence>
<keyword evidence="5 14" id="KW-0808">Transferase</keyword>
<evidence type="ECO:0000256" key="14">
    <source>
        <dbReference type="PIRNR" id="PIRNR004491"/>
    </source>
</evidence>
<comment type="pathway">
    <text evidence="2 14">Cofactor biosynthesis; FMN biosynthesis; FMN from riboflavin (ATP route): step 1/1.</text>
</comment>
<protein>
    <recommendedName>
        <fullName evidence="14">Riboflavin biosynthesis protein</fullName>
    </recommendedName>
    <domain>
        <recommendedName>
            <fullName evidence="14">Riboflavin kinase</fullName>
            <ecNumber evidence="14">2.7.1.26</ecNumber>
        </recommendedName>
        <alternativeName>
            <fullName evidence="14">Flavokinase</fullName>
        </alternativeName>
    </domain>
    <domain>
        <recommendedName>
            <fullName evidence="14">FMN adenylyltransferase</fullName>
            <ecNumber evidence="14">2.7.7.2</ecNumber>
        </recommendedName>
        <alternativeName>
            <fullName evidence="14">FAD pyrophosphorylase</fullName>
        </alternativeName>
        <alternativeName>
            <fullName evidence="14">FAD synthase</fullName>
        </alternativeName>
    </domain>
</protein>
<organism evidence="16 17">
    <name type="scientific">Bacillus zhangzhouensis</name>
    <dbReference type="NCBI Taxonomy" id="1178540"/>
    <lineage>
        <taxon>Bacteria</taxon>
        <taxon>Bacillati</taxon>
        <taxon>Bacillota</taxon>
        <taxon>Bacilli</taxon>
        <taxon>Bacillales</taxon>
        <taxon>Bacillaceae</taxon>
        <taxon>Bacillus</taxon>
    </lineage>
</organism>
<sequence>MKTIHISHPHTLNHKDQAPSVMALGYFDGVHLGHQKVIDAAKSIAKKEGLALAVMTFHPHPSHVLQKAHEPKDLITPLEDKIDFIEKLGADYLYIVQFSESFAALSPQEFVDQYLDELNVKHAVAGFDFTFGRFGAGTMETFDEYGKGRISATIVSKLSNQDRKVSSTLIRSALKNGDVEYVSELLGKPYQLRGIVIHGDKRGRTIGFPTANVGLSAEYIIPPTGVYAVRAEVKGKVYDGVCNVGYKPTFYEKRPDQPAIEVNLFDFSEEIYGEPIKLQWYKRIRSEQKFNGIQELTAQISLDKEEAIQFFQDQLNQTKKS</sequence>
<keyword evidence="8 14" id="KW-0418">Kinase</keyword>
<gene>
    <name evidence="16" type="ORF">BA70_06950</name>
</gene>
<dbReference type="GO" id="GO:0009231">
    <property type="term" value="P:riboflavin biosynthetic process"/>
    <property type="evidence" value="ECO:0007669"/>
    <property type="project" value="InterPro"/>
</dbReference>
<evidence type="ECO:0000256" key="2">
    <source>
        <dbReference type="ARBA" id="ARBA00005201"/>
    </source>
</evidence>
<dbReference type="InterPro" id="IPR023468">
    <property type="entry name" value="Riboflavin_kinase"/>
</dbReference>
<dbReference type="Pfam" id="PF06574">
    <property type="entry name" value="FAD_syn"/>
    <property type="match status" value="1"/>
</dbReference>
<dbReference type="NCBIfam" id="NF004160">
    <property type="entry name" value="PRK05627.1-3"/>
    <property type="match status" value="1"/>
</dbReference>
<dbReference type="OrthoDB" id="9803667at2"/>
<dbReference type="AlphaFoldDB" id="A0A081LEX6"/>
<keyword evidence="4 14" id="KW-0288">FMN</keyword>
<keyword evidence="3 14" id="KW-0285">Flavoprotein</keyword>
<evidence type="ECO:0000256" key="7">
    <source>
        <dbReference type="ARBA" id="ARBA00022741"/>
    </source>
</evidence>
<proteinExistence type="inferred from homology"/>
<dbReference type="FunFam" id="2.40.30.30:FF:000004">
    <property type="entry name" value="Riboflavin biosynthesis protein"/>
    <property type="match status" value="1"/>
</dbReference>
<dbReference type="EC" id="2.7.1.26" evidence="14"/>
<accession>A0A081LEX6</accession>
<name>A0A081LEX6_9BACI</name>
<evidence type="ECO:0000256" key="10">
    <source>
        <dbReference type="ARBA" id="ARBA00022840"/>
    </source>
</evidence>
<keyword evidence="10 14" id="KW-0067">ATP-binding</keyword>
<dbReference type="GO" id="GO:0006747">
    <property type="term" value="P:FAD biosynthetic process"/>
    <property type="evidence" value="ECO:0007669"/>
    <property type="project" value="UniProtKB-UniRule"/>
</dbReference>
<keyword evidence="11" id="KW-0511">Multifunctional enzyme</keyword>
<dbReference type="PIRSF" id="PIRSF004491">
    <property type="entry name" value="FAD_Synth"/>
    <property type="match status" value="1"/>
</dbReference>
<dbReference type="SUPFAM" id="SSF52374">
    <property type="entry name" value="Nucleotidylyl transferase"/>
    <property type="match status" value="1"/>
</dbReference>
<evidence type="ECO:0000256" key="12">
    <source>
        <dbReference type="ARBA" id="ARBA00047880"/>
    </source>
</evidence>
<dbReference type="EC" id="2.7.7.2" evidence="14"/>
<comment type="similarity">
    <text evidence="14">Belongs to the ribF family.</text>
</comment>
<dbReference type="GO" id="GO:0008531">
    <property type="term" value="F:riboflavin kinase activity"/>
    <property type="evidence" value="ECO:0007669"/>
    <property type="project" value="UniProtKB-UniRule"/>
</dbReference>
<evidence type="ECO:0000256" key="9">
    <source>
        <dbReference type="ARBA" id="ARBA00022827"/>
    </source>
</evidence>
<dbReference type="InterPro" id="IPR023465">
    <property type="entry name" value="Riboflavin_kinase_dom_sf"/>
</dbReference>
<dbReference type="SMART" id="SM00904">
    <property type="entry name" value="Flavokinase"/>
    <property type="match status" value="1"/>
</dbReference>
<dbReference type="NCBIfam" id="NF004162">
    <property type="entry name" value="PRK05627.1-5"/>
    <property type="match status" value="1"/>
</dbReference>
<dbReference type="InterPro" id="IPR004821">
    <property type="entry name" value="Cyt_trans-like"/>
</dbReference>
<dbReference type="RefSeq" id="WP_034317634.1">
    <property type="nucleotide sequence ID" value="NZ_JOTP01000002.1"/>
</dbReference>
<evidence type="ECO:0000256" key="8">
    <source>
        <dbReference type="ARBA" id="ARBA00022777"/>
    </source>
</evidence>
<dbReference type="GO" id="GO:0005524">
    <property type="term" value="F:ATP binding"/>
    <property type="evidence" value="ECO:0007669"/>
    <property type="project" value="UniProtKB-UniRule"/>
</dbReference>
<dbReference type="eggNOG" id="COG0196">
    <property type="taxonomic scope" value="Bacteria"/>
</dbReference>
<dbReference type="InterPro" id="IPR002606">
    <property type="entry name" value="Riboflavin_kinase_bac"/>
</dbReference>
<dbReference type="CDD" id="cd02064">
    <property type="entry name" value="FAD_synthetase_N"/>
    <property type="match status" value="1"/>
</dbReference>
<dbReference type="Gene3D" id="2.40.30.30">
    <property type="entry name" value="Riboflavin kinase-like"/>
    <property type="match status" value="1"/>
</dbReference>
<keyword evidence="17" id="KW-1185">Reference proteome</keyword>
<dbReference type="InterPro" id="IPR014729">
    <property type="entry name" value="Rossmann-like_a/b/a_fold"/>
</dbReference>
<keyword evidence="7 14" id="KW-0547">Nucleotide-binding</keyword>
<evidence type="ECO:0000256" key="11">
    <source>
        <dbReference type="ARBA" id="ARBA00023268"/>
    </source>
</evidence>